<comment type="subcellular location">
    <subcellularLocation>
        <location evidence="1">Cell membrane</location>
        <topology evidence="1">Multi-pass membrane protein</topology>
    </subcellularLocation>
</comment>
<feature type="transmembrane region" description="Helical" evidence="7">
    <location>
        <begin position="151"/>
        <end position="173"/>
    </location>
</feature>
<dbReference type="InterPro" id="IPR022791">
    <property type="entry name" value="L-PG_synthase/AglD"/>
</dbReference>
<feature type="compositionally biased region" description="Low complexity" evidence="6">
    <location>
        <begin position="1"/>
        <end position="11"/>
    </location>
</feature>
<evidence type="ECO:0000256" key="6">
    <source>
        <dbReference type="SAM" id="MobiDB-lite"/>
    </source>
</evidence>
<evidence type="ECO:0000256" key="3">
    <source>
        <dbReference type="ARBA" id="ARBA00022692"/>
    </source>
</evidence>
<reference evidence="8 9" key="1">
    <citation type="submission" date="2019-07" db="EMBL/GenBank/DDBJ databases">
        <title>Pseudomonas mangiferae sp. nov., isolated from bark of mango tree in Thailand.</title>
        <authorList>
            <person name="Srisuk N."/>
            <person name="Anurat P."/>
        </authorList>
    </citation>
    <scope>NUCLEOTIDE SEQUENCE [LARGE SCALE GENOMIC DNA]</scope>
    <source>
        <strain evidence="8 9">DMKU_BBB3-04</strain>
    </source>
</reference>
<dbReference type="PANTHER" id="PTHR39087:SF2">
    <property type="entry name" value="UPF0104 MEMBRANE PROTEIN MJ1595"/>
    <property type="match status" value="1"/>
</dbReference>
<gene>
    <name evidence="8" type="ORF">FM069_17390</name>
</gene>
<feature type="transmembrane region" description="Helical" evidence="7">
    <location>
        <begin position="72"/>
        <end position="90"/>
    </location>
</feature>
<sequence>MKAAASAYSPSEAPPTDAPGVPDAKKPDRFRWLKRIVTLAFFIFVAVMLYVMAKKLDWDEVMTTLREYKSQTLLIATAVTLLSYFVYSTFDLLGRAYSGHHLPSRQILPLTFVCYAFNLNLGSWVGSVAFRYRLYSRLGLGAEQITRVLSFSLLTNWLGYILLAGMVFAMRLVQLPEGWKIGTDTLQIIGFVLIVIGVAYLAACRFSKRRSWTVRGREINLPTMRLALVQVCLGAANWILMALVMAILLPKVGYPTVLGVLLISSIAGAIAHIPAGLGVIEAIFIGMLQHQASKGSILGALIAYRFIYFLLPLLIATVMYLVLEARAKKLRQRNIAKRKTDGEPEPETV</sequence>
<keyword evidence="4 7" id="KW-1133">Transmembrane helix</keyword>
<feature type="region of interest" description="Disordered" evidence="6">
    <location>
        <begin position="1"/>
        <end position="22"/>
    </location>
</feature>
<feature type="transmembrane region" description="Helical" evidence="7">
    <location>
        <begin position="226"/>
        <end position="249"/>
    </location>
</feature>
<name>A0A553GVJ6_9PSED</name>
<keyword evidence="3 7" id="KW-0812">Transmembrane</keyword>
<proteinExistence type="predicted"/>
<organism evidence="8 9">
    <name type="scientific">Pseudomonas mangiferae</name>
    <dbReference type="NCBI Taxonomy" id="2593654"/>
    <lineage>
        <taxon>Bacteria</taxon>
        <taxon>Pseudomonadati</taxon>
        <taxon>Pseudomonadota</taxon>
        <taxon>Gammaproteobacteria</taxon>
        <taxon>Pseudomonadales</taxon>
        <taxon>Pseudomonadaceae</taxon>
        <taxon>Pseudomonas</taxon>
    </lineage>
</organism>
<feature type="transmembrane region" description="Helical" evidence="7">
    <location>
        <begin position="297"/>
        <end position="323"/>
    </location>
</feature>
<keyword evidence="5 7" id="KW-0472">Membrane</keyword>
<keyword evidence="2" id="KW-1003">Cell membrane</keyword>
<dbReference type="GO" id="GO:0005886">
    <property type="term" value="C:plasma membrane"/>
    <property type="evidence" value="ECO:0007669"/>
    <property type="project" value="UniProtKB-SubCell"/>
</dbReference>
<feature type="transmembrane region" description="Helical" evidence="7">
    <location>
        <begin position="110"/>
        <end position="130"/>
    </location>
</feature>
<evidence type="ECO:0000256" key="4">
    <source>
        <dbReference type="ARBA" id="ARBA00022989"/>
    </source>
</evidence>
<evidence type="ECO:0000256" key="2">
    <source>
        <dbReference type="ARBA" id="ARBA00022475"/>
    </source>
</evidence>
<dbReference type="EMBL" id="VJOY01000014">
    <property type="protein sequence ID" value="TRX73532.1"/>
    <property type="molecule type" value="Genomic_DNA"/>
</dbReference>
<dbReference type="AlphaFoldDB" id="A0A553GVJ6"/>
<feature type="transmembrane region" description="Helical" evidence="7">
    <location>
        <begin position="261"/>
        <end position="285"/>
    </location>
</feature>
<evidence type="ECO:0000313" key="8">
    <source>
        <dbReference type="EMBL" id="TRX73532.1"/>
    </source>
</evidence>
<evidence type="ECO:0000256" key="1">
    <source>
        <dbReference type="ARBA" id="ARBA00004651"/>
    </source>
</evidence>
<dbReference type="RefSeq" id="WP_143489644.1">
    <property type="nucleotide sequence ID" value="NZ_VJOY01000014.1"/>
</dbReference>
<evidence type="ECO:0000256" key="7">
    <source>
        <dbReference type="SAM" id="Phobius"/>
    </source>
</evidence>
<dbReference type="Proteomes" id="UP000315235">
    <property type="component" value="Unassembled WGS sequence"/>
</dbReference>
<comment type="caution">
    <text evidence="8">The sequence shown here is derived from an EMBL/GenBank/DDBJ whole genome shotgun (WGS) entry which is preliminary data.</text>
</comment>
<evidence type="ECO:0000256" key="5">
    <source>
        <dbReference type="ARBA" id="ARBA00023136"/>
    </source>
</evidence>
<feature type="transmembrane region" description="Helical" evidence="7">
    <location>
        <begin position="32"/>
        <end position="51"/>
    </location>
</feature>
<dbReference type="OrthoDB" id="5998304at2"/>
<dbReference type="Pfam" id="PF03706">
    <property type="entry name" value="LPG_synthase_TM"/>
    <property type="match status" value="1"/>
</dbReference>
<evidence type="ECO:0000313" key="9">
    <source>
        <dbReference type="Proteomes" id="UP000315235"/>
    </source>
</evidence>
<dbReference type="PANTHER" id="PTHR39087">
    <property type="entry name" value="UPF0104 MEMBRANE PROTEIN MJ1595"/>
    <property type="match status" value="1"/>
</dbReference>
<protein>
    <submittedName>
        <fullName evidence="8">UPF0104 family protein</fullName>
    </submittedName>
</protein>
<accession>A0A553GVJ6</accession>
<feature type="transmembrane region" description="Helical" evidence="7">
    <location>
        <begin position="185"/>
        <end position="206"/>
    </location>
</feature>
<keyword evidence="9" id="KW-1185">Reference proteome</keyword>